<dbReference type="GO" id="GO:0008168">
    <property type="term" value="F:methyltransferase activity"/>
    <property type="evidence" value="ECO:0007669"/>
    <property type="project" value="UniProtKB-KW"/>
</dbReference>
<dbReference type="Proteomes" id="UP000298358">
    <property type="component" value="Unassembled WGS sequence"/>
</dbReference>
<evidence type="ECO:0000313" key="2">
    <source>
        <dbReference type="Proteomes" id="UP000298358"/>
    </source>
</evidence>
<name>A0A4Y9G1Q3_9MICO</name>
<dbReference type="RefSeq" id="WP_135112305.1">
    <property type="nucleotide sequence ID" value="NZ_BAAANG010000037.1"/>
</dbReference>
<dbReference type="OrthoDB" id="5121090at2"/>
<sequence>MTTTHAGRLYVAYGPAGAVGTVREVDRGVFAVTMAGADSPVGKYEGLEVAKNALVSHLKPGSDRPEFREH</sequence>
<gene>
    <name evidence="1" type="ORF">E4U02_00645</name>
</gene>
<reference evidence="1 2" key="1">
    <citation type="submission" date="2019-03" db="EMBL/GenBank/DDBJ databases">
        <title>Diversity of the mouse oral microbiome.</title>
        <authorList>
            <person name="Joseph S."/>
            <person name="Aduse-Opoku J."/>
            <person name="Curtis M."/>
            <person name="Wade W."/>
            <person name="Hashim A."/>
        </authorList>
    </citation>
    <scope>NUCLEOTIDE SEQUENCE [LARGE SCALE GENOMIC DNA]</scope>
    <source>
        <strain evidence="1 2">P1012</strain>
    </source>
</reference>
<proteinExistence type="predicted"/>
<protein>
    <submittedName>
        <fullName evidence="1">Methyltransferase</fullName>
    </submittedName>
</protein>
<dbReference type="GO" id="GO:0032259">
    <property type="term" value="P:methylation"/>
    <property type="evidence" value="ECO:0007669"/>
    <property type="project" value="UniProtKB-KW"/>
</dbReference>
<organism evidence="1 2">
    <name type="scientific">Microbacterium paludicola</name>
    <dbReference type="NCBI Taxonomy" id="300019"/>
    <lineage>
        <taxon>Bacteria</taxon>
        <taxon>Bacillati</taxon>
        <taxon>Actinomycetota</taxon>
        <taxon>Actinomycetes</taxon>
        <taxon>Micrococcales</taxon>
        <taxon>Microbacteriaceae</taxon>
        <taxon>Microbacterium</taxon>
    </lineage>
</organism>
<comment type="caution">
    <text evidence="1">The sequence shown here is derived from an EMBL/GenBank/DDBJ whole genome shotgun (WGS) entry which is preliminary data.</text>
</comment>
<dbReference type="AlphaFoldDB" id="A0A4Y9G1Q3"/>
<keyword evidence="1" id="KW-0489">Methyltransferase</keyword>
<keyword evidence="1" id="KW-0808">Transferase</keyword>
<evidence type="ECO:0000313" key="1">
    <source>
        <dbReference type="EMBL" id="TFU34741.1"/>
    </source>
</evidence>
<keyword evidence="2" id="KW-1185">Reference proteome</keyword>
<accession>A0A4Y9G1Q3</accession>
<dbReference type="EMBL" id="SPQB01000001">
    <property type="protein sequence ID" value="TFU34741.1"/>
    <property type="molecule type" value="Genomic_DNA"/>
</dbReference>